<evidence type="ECO:0000313" key="1">
    <source>
        <dbReference type="EMBL" id="WMU95633.1"/>
    </source>
</evidence>
<accession>A0AA51YFR8</accession>
<proteinExistence type="predicted"/>
<protein>
    <submittedName>
        <fullName evidence="1">Uncharacterized protein</fullName>
    </submittedName>
</protein>
<organism evidence="1 2">
    <name type="scientific">Escherichia phage pEC-M719-6WT.1</name>
    <dbReference type="NCBI Taxonomy" id="3056220"/>
    <lineage>
        <taxon>Viruses</taxon>
        <taxon>Duplodnaviria</taxon>
        <taxon>Heunggongvirae</taxon>
        <taxon>Uroviricota</taxon>
        <taxon>Caudoviricetes</taxon>
        <taxon>Andersonviridae</taxon>
        <taxon>Ounavirinae</taxon>
        <taxon>Mooglevirus</taxon>
        <taxon>Mooglevirus M7196WT1</taxon>
    </lineage>
</organism>
<dbReference type="EMBL" id="OQ845957">
    <property type="protein sequence ID" value="WMU95633.1"/>
    <property type="molecule type" value="Genomic_DNA"/>
</dbReference>
<sequence>MEVLYKDFNGRLTVIGKPTILRSWCLRVRIPCLLPN</sequence>
<keyword evidence="2" id="KW-1185">Reference proteome</keyword>
<reference evidence="1 2" key="1">
    <citation type="submission" date="2023-04" db="EMBL/GenBank/DDBJ databases">
        <authorList>
            <person name="Wang C."/>
            <person name="Guo Z."/>
            <person name="Wang M."/>
            <person name="Wang X."/>
            <person name="Ji F."/>
            <person name="Zhao J."/>
            <person name="Zeng J."/>
            <person name="Zuo J."/>
        </authorList>
    </citation>
    <scope>NUCLEOTIDE SEQUENCE [LARGE SCALE GENOMIC DNA]</scope>
</reference>
<name>A0AA51YFR8_9CAUD</name>
<evidence type="ECO:0000313" key="2">
    <source>
        <dbReference type="Proteomes" id="UP001268809"/>
    </source>
</evidence>
<dbReference type="Proteomes" id="UP001268809">
    <property type="component" value="Segment"/>
</dbReference>